<feature type="compositionally biased region" description="Gly residues" evidence="1">
    <location>
        <begin position="174"/>
        <end position="184"/>
    </location>
</feature>
<feature type="compositionally biased region" description="Basic and acidic residues" evidence="1">
    <location>
        <begin position="146"/>
        <end position="167"/>
    </location>
</feature>
<dbReference type="Proteomes" id="UP000817658">
    <property type="component" value="Chromosome 1"/>
</dbReference>
<accession>Q5ZBS9</accession>
<dbReference type="EMBL" id="AP003299">
    <property type="protein sequence ID" value="BAD53028.1"/>
    <property type="molecule type" value="Genomic_DNA"/>
</dbReference>
<sequence length="198" mass="20758">MARRWGTGCGAGERRAWLPWRWGVASCAPHHRGRVDWWVWAAVLRQLRPLLPAHLHLVSPRQRHHRGSDPLAAAAGSGEEAAVTCPIYVKPFPSELAVSDHLVGCLVVAGGACPYAATYLAGDPLAFVMEVVKKLLGRGGGGGVSHESDGEDAARRAREPPRDQRDGDPDEGDGGGGDGSGGGSDSESSLNGAGDKDE</sequence>
<name>Q5ZBS9_ORYSJ</name>
<protein>
    <submittedName>
        <fullName evidence="2">Uncharacterized protein</fullName>
    </submittedName>
</protein>
<gene>
    <name evidence="2" type="primary">P0699H05.33</name>
</gene>
<feature type="region of interest" description="Disordered" evidence="1">
    <location>
        <begin position="138"/>
        <end position="198"/>
    </location>
</feature>
<dbReference type="AlphaFoldDB" id="Q5ZBS9"/>
<organism evidence="2">
    <name type="scientific">Oryza sativa subsp. japonica</name>
    <name type="common">Rice</name>
    <dbReference type="NCBI Taxonomy" id="39947"/>
    <lineage>
        <taxon>Eukaryota</taxon>
        <taxon>Viridiplantae</taxon>
        <taxon>Streptophyta</taxon>
        <taxon>Embryophyta</taxon>
        <taxon>Tracheophyta</taxon>
        <taxon>Spermatophyta</taxon>
        <taxon>Magnoliopsida</taxon>
        <taxon>Liliopsida</taxon>
        <taxon>Poales</taxon>
        <taxon>Poaceae</taxon>
        <taxon>BOP clade</taxon>
        <taxon>Oryzoideae</taxon>
        <taxon>Oryzeae</taxon>
        <taxon>Oryzinae</taxon>
        <taxon>Oryza</taxon>
        <taxon>Oryza sativa</taxon>
    </lineage>
</organism>
<reference evidence="2" key="1">
    <citation type="journal article" date="2002" name="Nature">
        <title>The genome sequence and structure of rice chromosome 1.</title>
        <authorList>
            <person name="Sasaki T."/>
            <person name="Matsumoto T."/>
            <person name="Yamamoto K."/>
            <person name="Sakata K."/>
            <person name="Baba T."/>
            <person name="Katayose Y."/>
            <person name="Wu J."/>
            <person name="Niimura Y."/>
            <person name="Cheng Z."/>
            <person name="Nagamura Y."/>
            <person name="Antonio B.A."/>
            <person name="Kanamori H."/>
            <person name="Hosokawa S."/>
            <person name="Masukawa M."/>
            <person name="Arikawa K."/>
            <person name="Chiden Y."/>
            <person name="Hayashi M."/>
            <person name="Okamoto M."/>
            <person name="Ando T."/>
            <person name="Aoki H."/>
            <person name="Arita K."/>
            <person name="Hamada M."/>
            <person name="Harada C."/>
            <person name="Hijishita S."/>
            <person name="Honda M."/>
            <person name="Ichikawa Y."/>
            <person name="Idonuma A."/>
            <person name="Iijima M."/>
            <person name="Ikeda M."/>
            <person name="Ikeno M."/>
            <person name="Itoh S."/>
            <person name="Itoh T."/>
            <person name="Itoh Y."/>
            <person name="Itoh Y."/>
            <person name="Iwabuchi A."/>
            <person name="Kamiya K."/>
            <person name="Karasawa W."/>
            <person name="Katagiri S."/>
            <person name="Kikuta A."/>
            <person name="Kobayashi N."/>
            <person name="Kono I."/>
            <person name="Machita K."/>
            <person name="Maehara T."/>
            <person name="Mizuno H."/>
            <person name="Mizubayashi T."/>
            <person name="Mukai Y."/>
            <person name="Nagasaki H."/>
            <person name="Nakashima M."/>
            <person name="Nakama Y."/>
            <person name="Nakamichi Y."/>
            <person name="Nakamura M."/>
            <person name="Namiki N."/>
            <person name="Negishi M."/>
            <person name="Ohta I."/>
            <person name="Ono N."/>
            <person name="Saji S."/>
            <person name="Sakai K."/>
            <person name="Shibata M."/>
            <person name="Shimokawa T."/>
            <person name="Shomura A."/>
            <person name="Song J."/>
            <person name="Takazaki Y."/>
            <person name="Terasawa K."/>
            <person name="Tsuji K."/>
            <person name="Waki K."/>
            <person name="Yamagata H."/>
            <person name="Yamane H."/>
            <person name="Yoshiki S."/>
            <person name="Yoshihara R."/>
            <person name="Yukawa K."/>
            <person name="Zhong H."/>
            <person name="Iwama H."/>
            <person name="Endo T."/>
            <person name="Ito H."/>
            <person name="Hahn J.H."/>
            <person name="Kim H.I."/>
            <person name="Eun M.Y."/>
            <person name="Yano M."/>
            <person name="Jiang J."/>
            <person name="Gojobori T."/>
        </authorList>
    </citation>
    <scope>NUCLEOTIDE SEQUENCE [LARGE SCALE GENOMIC DNA]</scope>
</reference>
<evidence type="ECO:0000313" key="2">
    <source>
        <dbReference type="EMBL" id="BAD53028.1"/>
    </source>
</evidence>
<evidence type="ECO:0000256" key="1">
    <source>
        <dbReference type="SAM" id="MobiDB-lite"/>
    </source>
</evidence>
<proteinExistence type="predicted"/>